<keyword evidence="7 10" id="KW-0472">Membrane</keyword>
<evidence type="ECO:0000256" key="7">
    <source>
        <dbReference type="ARBA" id="ARBA00023136"/>
    </source>
</evidence>
<evidence type="ECO:0000256" key="3">
    <source>
        <dbReference type="ARBA" id="ARBA00022606"/>
    </source>
</evidence>
<dbReference type="GO" id="GO:0005886">
    <property type="term" value="C:plasma membrane"/>
    <property type="evidence" value="ECO:0007669"/>
    <property type="project" value="UniProtKB-SubCell"/>
</dbReference>
<dbReference type="AlphaFoldDB" id="A0A5N4A5I5"/>
<name>A0A5N4A5I5_PHOPY</name>
<accession>A0A5N4A5I5</accession>
<evidence type="ECO:0000256" key="1">
    <source>
        <dbReference type="ARBA" id="ARBA00004651"/>
    </source>
</evidence>
<evidence type="ECO:0000256" key="2">
    <source>
        <dbReference type="ARBA" id="ARBA00022475"/>
    </source>
</evidence>
<dbReference type="PANTHER" id="PTHR21137:SF35">
    <property type="entry name" value="ODORANT RECEPTOR 19A-RELATED"/>
    <property type="match status" value="1"/>
</dbReference>
<keyword evidence="9 10" id="KW-0807">Transducer</keyword>
<keyword evidence="4 10" id="KW-0812">Transmembrane</keyword>
<gene>
    <name evidence="11" type="ORF">PPYR_14544</name>
</gene>
<evidence type="ECO:0000313" key="11">
    <source>
        <dbReference type="EMBL" id="KAB0792585.1"/>
    </source>
</evidence>
<keyword evidence="5 10" id="KW-0552">Olfaction</keyword>
<protein>
    <recommendedName>
        <fullName evidence="10">Odorant receptor</fullName>
    </recommendedName>
</protein>
<dbReference type="Pfam" id="PF02949">
    <property type="entry name" value="7tm_6"/>
    <property type="match status" value="1"/>
</dbReference>
<dbReference type="GO" id="GO:0005549">
    <property type="term" value="F:odorant binding"/>
    <property type="evidence" value="ECO:0007669"/>
    <property type="project" value="InterPro"/>
</dbReference>
<feature type="transmembrane region" description="Helical" evidence="10">
    <location>
        <begin position="152"/>
        <end position="175"/>
    </location>
</feature>
<keyword evidence="6 10" id="KW-1133">Transmembrane helix</keyword>
<evidence type="ECO:0000313" key="12">
    <source>
        <dbReference type="Proteomes" id="UP000327044"/>
    </source>
</evidence>
<keyword evidence="3 10" id="KW-0716">Sensory transduction</keyword>
<dbReference type="InParanoid" id="A0A5N4A5I5"/>
<comment type="similarity">
    <text evidence="10">Belongs to the insect chemoreceptor superfamily. Heteromeric odorant receptor channel (TC 1.A.69) family.</text>
</comment>
<evidence type="ECO:0000256" key="8">
    <source>
        <dbReference type="ARBA" id="ARBA00023170"/>
    </source>
</evidence>
<feature type="transmembrane region" description="Helical" evidence="10">
    <location>
        <begin position="31"/>
        <end position="52"/>
    </location>
</feature>
<keyword evidence="2" id="KW-1003">Cell membrane</keyword>
<evidence type="ECO:0000256" key="6">
    <source>
        <dbReference type="ARBA" id="ARBA00022989"/>
    </source>
</evidence>
<dbReference type="Proteomes" id="UP000327044">
    <property type="component" value="Unassembled WGS sequence"/>
</dbReference>
<comment type="caution">
    <text evidence="11">The sequence shown here is derived from an EMBL/GenBank/DDBJ whole genome shotgun (WGS) entry which is preliminary data.</text>
</comment>
<evidence type="ECO:0000256" key="5">
    <source>
        <dbReference type="ARBA" id="ARBA00022725"/>
    </source>
</evidence>
<keyword evidence="12" id="KW-1185">Reference proteome</keyword>
<dbReference type="GO" id="GO:0007165">
    <property type="term" value="P:signal transduction"/>
    <property type="evidence" value="ECO:0007669"/>
    <property type="project" value="UniProtKB-KW"/>
</dbReference>
<dbReference type="EMBL" id="VVIM01000010">
    <property type="protein sequence ID" value="KAB0792585.1"/>
    <property type="molecule type" value="Genomic_DNA"/>
</dbReference>
<feature type="transmembrane region" description="Helical" evidence="10">
    <location>
        <begin position="122"/>
        <end position="140"/>
    </location>
</feature>
<keyword evidence="8 10" id="KW-0675">Receptor</keyword>
<dbReference type="PANTHER" id="PTHR21137">
    <property type="entry name" value="ODORANT RECEPTOR"/>
    <property type="match status" value="1"/>
</dbReference>
<evidence type="ECO:0000256" key="10">
    <source>
        <dbReference type="RuleBase" id="RU351113"/>
    </source>
</evidence>
<reference evidence="11 12" key="1">
    <citation type="journal article" date="2018" name="Elife">
        <title>Firefly genomes illuminate parallel origins of bioluminescence in beetles.</title>
        <authorList>
            <person name="Fallon T.R."/>
            <person name="Lower S.E."/>
            <person name="Chang C.H."/>
            <person name="Bessho-Uehara M."/>
            <person name="Martin G.J."/>
            <person name="Bewick A.J."/>
            <person name="Behringer M."/>
            <person name="Debat H.J."/>
            <person name="Wong I."/>
            <person name="Day J.C."/>
            <person name="Suvorov A."/>
            <person name="Silva C.J."/>
            <person name="Stanger-Hall K.F."/>
            <person name="Hall D.W."/>
            <person name="Schmitz R.J."/>
            <person name="Nelson D.R."/>
            <person name="Lewis S.M."/>
            <person name="Shigenobu S."/>
            <person name="Bybee S.M."/>
            <person name="Larracuente A.M."/>
            <person name="Oba Y."/>
            <person name="Weng J.K."/>
        </authorList>
    </citation>
    <scope>NUCLEOTIDE SEQUENCE [LARGE SCALE GENOMIC DNA]</scope>
    <source>
        <strain evidence="11">1611_PpyrPB1</strain>
        <tissue evidence="11">Whole body</tissue>
    </source>
</reference>
<dbReference type="GO" id="GO:0004984">
    <property type="term" value="F:olfactory receptor activity"/>
    <property type="evidence" value="ECO:0007669"/>
    <property type="project" value="InterPro"/>
</dbReference>
<evidence type="ECO:0000256" key="4">
    <source>
        <dbReference type="ARBA" id="ARBA00022692"/>
    </source>
</evidence>
<comment type="caution">
    <text evidence="10">Lacks conserved residue(s) required for the propagation of feature annotation.</text>
</comment>
<sequence length="373" mass="42843">MPQEYYFSPVRKYSKLSGLFLNKDVSKYESMISVAIMCYFYIFVVCKILVFFEDVGVSNNMQDIVVFFVFTNVIPHSTIIRLKRLDLVELMRMAEEIYVCESDALNAFYEKMNKQAALVQKLVCPFGIGVVVLAFLMWFVTGNEDPLPFGLMPSWAMSYSLIGCAFWEVLTSLFLSHEYTICMGIKLCVLVHLYEHFTHLKAEIQSLDEDCRERRSDSHYLQNRLASISRYHASIRALAQKADATFNLCLLSIYLNWSIFICTCLLRIGYIQLFSGEFWYLVIYLSAGCSLLFGDCFSTQRVINESETVGDACYQIDSVGCDLQFQKSLTMVIKEGQEPVVFTIEKFGNFSVGSIQIILKASFSYYTFLRSFS</sequence>
<organism evidence="11 12">
    <name type="scientific">Photinus pyralis</name>
    <name type="common">Common eastern firefly</name>
    <name type="synonym">Lampyris pyralis</name>
    <dbReference type="NCBI Taxonomy" id="7054"/>
    <lineage>
        <taxon>Eukaryota</taxon>
        <taxon>Metazoa</taxon>
        <taxon>Ecdysozoa</taxon>
        <taxon>Arthropoda</taxon>
        <taxon>Hexapoda</taxon>
        <taxon>Insecta</taxon>
        <taxon>Pterygota</taxon>
        <taxon>Neoptera</taxon>
        <taxon>Endopterygota</taxon>
        <taxon>Coleoptera</taxon>
        <taxon>Polyphaga</taxon>
        <taxon>Elateriformia</taxon>
        <taxon>Elateroidea</taxon>
        <taxon>Lampyridae</taxon>
        <taxon>Lampyrinae</taxon>
        <taxon>Photinus</taxon>
    </lineage>
</organism>
<comment type="subcellular location">
    <subcellularLocation>
        <location evidence="1 10">Cell membrane</location>
        <topology evidence="1 10">Multi-pass membrane protein</topology>
    </subcellularLocation>
</comment>
<dbReference type="InterPro" id="IPR004117">
    <property type="entry name" value="7tm6_olfct_rcpt"/>
</dbReference>
<evidence type="ECO:0000256" key="9">
    <source>
        <dbReference type="ARBA" id="ARBA00023224"/>
    </source>
</evidence>
<feature type="transmembrane region" description="Helical" evidence="10">
    <location>
        <begin position="278"/>
        <end position="297"/>
    </location>
</feature>
<proteinExistence type="inferred from homology"/>
<dbReference type="OrthoDB" id="6678752at2759"/>
<feature type="transmembrane region" description="Helical" evidence="10">
    <location>
        <begin position="248"/>
        <end position="272"/>
    </location>
</feature>